<feature type="domain" description="ATP-dependent DNA ligase family profile" evidence="14">
    <location>
        <begin position="305"/>
        <end position="436"/>
    </location>
</feature>
<keyword evidence="8" id="KW-0067">ATP-binding</keyword>
<dbReference type="Proteomes" id="UP000006860">
    <property type="component" value="Chromosome"/>
</dbReference>
<dbReference type="CDD" id="cd07897">
    <property type="entry name" value="Adenylation_DNA_ligase_Bac1"/>
    <property type="match status" value="1"/>
</dbReference>
<dbReference type="AlphaFoldDB" id="F0SQ31"/>
<evidence type="ECO:0000256" key="4">
    <source>
        <dbReference type="ARBA" id="ARBA00022705"/>
    </source>
</evidence>
<evidence type="ECO:0000256" key="8">
    <source>
        <dbReference type="ARBA" id="ARBA00022840"/>
    </source>
</evidence>
<dbReference type="SUPFAM" id="SSF56091">
    <property type="entry name" value="DNA ligase/mRNA capping enzyme, catalytic domain"/>
    <property type="match status" value="1"/>
</dbReference>
<dbReference type="GO" id="GO:0046872">
    <property type="term" value="F:metal ion binding"/>
    <property type="evidence" value="ECO:0007669"/>
    <property type="project" value="UniProtKB-KW"/>
</dbReference>
<dbReference type="CDD" id="cd07972">
    <property type="entry name" value="OBF_DNA_ligase_Arch_LigB"/>
    <property type="match status" value="1"/>
</dbReference>
<sequence length="546" mass="62521">MKRFCELFRELDGTTKTSRRHSALQDYFREAPANDAAWATYILSGRRLKRLVKHGDLRAWGAELAELPDWLFEECYHMAGDLAETIALVIHEDRSRPVEGSLTHWMEEVVAPLGEKSPEEQRTTLQHSWSQLDAWSRFVFNKLITGGLRIGVSQRSVVKALAATFEIEPNVIAHRLMGPWEPTAEFFEQLVSEDAGEADLSQPYPFCLAHPFDAEPESLGAVEDWLADWKWDGIRAQAIRRGQAWFLWSRGEELLNERFPDFDDDLRSLPPGTVLDGELVGWKDGQVLPFGELQKRIARKRIGPKILRDVPVKFIAFDVLEHQGQDIRDTPMRQRRDTLERLLVNRDEDSRLMISPAIEAANWEEMASLREQSRELGVEGIMLKHTESAYQTGRVSGSWWKWKIAPYTIDAVLIYAQAGHGRRASLYTDYTFALWDGDTLVPFAKAYSGLTDAEIRKVDKFIRSNTQERFGPVRSVKAELVFELAFENIQESTRHKSGVAVRFPRIHRWRQDKPPEQANTLQELKAMMPAQRLPLLEETPSAGGSE</sequence>
<dbReference type="EC" id="6.5.1.1" evidence="1"/>
<comment type="catalytic activity">
    <reaction evidence="13">
        <text>ATP + (deoxyribonucleotide)n-3'-hydroxyl + 5'-phospho-(deoxyribonucleotide)m = (deoxyribonucleotide)n+m + AMP + diphosphate.</text>
        <dbReference type="EC" id="6.5.1.1"/>
    </reaction>
</comment>
<dbReference type="SUPFAM" id="SSF117018">
    <property type="entry name" value="ATP-dependent DNA ligase DNA-binding domain"/>
    <property type="match status" value="1"/>
</dbReference>
<dbReference type="Gene3D" id="3.30.470.30">
    <property type="entry name" value="DNA ligase/mRNA capping enzyme"/>
    <property type="match status" value="1"/>
</dbReference>
<dbReference type="Gene3D" id="2.40.50.140">
    <property type="entry name" value="Nucleic acid-binding proteins"/>
    <property type="match status" value="1"/>
</dbReference>
<keyword evidence="16" id="KW-1185">Reference proteome</keyword>
<keyword evidence="12" id="KW-0131">Cell cycle</keyword>
<accession>F0SQ31</accession>
<dbReference type="InterPro" id="IPR012309">
    <property type="entry name" value="DNA_ligase_ATP-dep_C"/>
</dbReference>
<dbReference type="PANTHER" id="PTHR45674">
    <property type="entry name" value="DNA LIGASE 1/3 FAMILY MEMBER"/>
    <property type="match status" value="1"/>
</dbReference>
<evidence type="ECO:0000313" key="16">
    <source>
        <dbReference type="Proteomes" id="UP000006860"/>
    </source>
</evidence>
<dbReference type="Gene3D" id="1.10.3260.10">
    <property type="entry name" value="DNA ligase, ATP-dependent, N-terminal domain"/>
    <property type="match status" value="1"/>
</dbReference>
<dbReference type="Pfam" id="PF04675">
    <property type="entry name" value="DNA_ligase_A_N"/>
    <property type="match status" value="1"/>
</dbReference>
<evidence type="ECO:0000256" key="6">
    <source>
        <dbReference type="ARBA" id="ARBA00022741"/>
    </source>
</evidence>
<organism evidence="15 16">
    <name type="scientific">Rubinisphaera brasiliensis (strain ATCC 49424 / DSM 5305 / JCM 21570 / IAM 15109 / NBRC 103401 / IFAM 1448)</name>
    <name type="common">Planctomyces brasiliensis</name>
    <dbReference type="NCBI Taxonomy" id="756272"/>
    <lineage>
        <taxon>Bacteria</taxon>
        <taxon>Pseudomonadati</taxon>
        <taxon>Planctomycetota</taxon>
        <taxon>Planctomycetia</taxon>
        <taxon>Planctomycetales</taxon>
        <taxon>Planctomycetaceae</taxon>
        <taxon>Rubinisphaera</taxon>
    </lineage>
</organism>
<dbReference type="PROSITE" id="PS00697">
    <property type="entry name" value="DNA_LIGASE_A1"/>
    <property type="match status" value="1"/>
</dbReference>
<dbReference type="GO" id="GO:0006310">
    <property type="term" value="P:DNA recombination"/>
    <property type="evidence" value="ECO:0007669"/>
    <property type="project" value="UniProtKB-KW"/>
</dbReference>
<keyword evidence="6" id="KW-0547">Nucleotide-binding</keyword>
<evidence type="ECO:0000256" key="10">
    <source>
        <dbReference type="ARBA" id="ARBA00023172"/>
    </source>
</evidence>
<dbReference type="GO" id="GO:0006260">
    <property type="term" value="P:DNA replication"/>
    <property type="evidence" value="ECO:0007669"/>
    <property type="project" value="UniProtKB-KW"/>
</dbReference>
<reference evidence="16" key="1">
    <citation type="submission" date="2011-02" db="EMBL/GenBank/DDBJ databases">
        <title>The complete genome of Planctomyces brasiliensis DSM 5305.</title>
        <authorList>
            <person name="Lucas S."/>
            <person name="Copeland A."/>
            <person name="Lapidus A."/>
            <person name="Bruce D."/>
            <person name="Goodwin L."/>
            <person name="Pitluck S."/>
            <person name="Kyrpides N."/>
            <person name="Mavromatis K."/>
            <person name="Pagani I."/>
            <person name="Ivanova N."/>
            <person name="Ovchinnikova G."/>
            <person name="Lu M."/>
            <person name="Detter J.C."/>
            <person name="Han C."/>
            <person name="Land M."/>
            <person name="Hauser L."/>
            <person name="Markowitz V."/>
            <person name="Cheng J.-F."/>
            <person name="Hugenholtz P."/>
            <person name="Woyke T."/>
            <person name="Wu D."/>
            <person name="Tindall B."/>
            <person name="Pomrenke H.G."/>
            <person name="Brambilla E."/>
            <person name="Klenk H.-P."/>
            <person name="Eisen J.A."/>
        </authorList>
    </citation>
    <scope>NUCLEOTIDE SEQUENCE [LARGE SCALE GENOMIC DNA]</scope>
    <source>
        <strain evidence="16">ATCC 49424 / DSM 5305 / JCM 21570 / NBRC 103401 / IFAM 1448</strain>
    </source>
</reference>
<dbReference type="OrthoDB" id="9767858at2"/>
<keyword evidence="4" id="KW-0235">DNA replication</keyword>
<proteinExistence type="predicted"/>
<dbReference type="KEGG" id="pbs:Plabr_3611"/>
<evidence type="ECO:0000256" key="1">
    <source>
        <dbReference type="ARBA" id="ARBA00012727"/>
    </source>
</evidence>
<evidence type="ECO:0000259" key="14">
    <source>
        <dbReference type="PROSITE" id="PS50160"/>
    </source>
</evidence>
<dbReference type="GO" id="GO:0051301">
    <property type="term" value="P:cell division"/>
    <property type="evidence" value="ECO:0007669"/>
    <property type="project" value="UniProtKB-KW"/>
</dbReference>
<evidence type="ECO:0000256" key="5">
    <source>
        <dbReference type="ARBA" id="ARBA00022723"/>
    </source>
</evidence>
<dbReference type="Pfam" id="PF01068">
    <property type="entry name" value="DNA_ligase_A_M"/>
    <property type="match status" value="1"/>
</dbReference>
<dbReference type="InterPro" id="IPR016059">
    <property type="entry name" value="DNA_ligase_ATP-dep_CS"/>
</dbReference>
<dbReference type="GO" id="GO:0006281">
    <property type="term" value="P:DNA repair"/>
    <property type="evidence" value="ECO:0007669"/>
    <property type="project" value="UniProtKB-KW"/>
</dbReference>
<dbReference type="HOGENOM" id="CLU_005138_6_2_0"/>
<gene>
    <name evidence="15" type="ordered locus">Plabr_3611</name>
</gene>
<dbReference type="PANTHER" id="PTHR45674:SF13">
    <property type="entry name" value="DNA LIGASE-RELATED"/>
    <property type="match status" value="1"/>
</dbReference>
<dbReference type="NCBIfam" id="TIGR04120">
    <property type="entry name" value="DNA_lig_bact"/>
    <property type="match status" value="1"/>
</dbReference>
<keyword evidence="2 15" id="KW-0436">Ligase</keyword>
<keyword evidence="11" id="KW-0234">DNA repair</keyword>
<evidence type="ECO:0000256" key="9">
    <source>
        <dbReference type="ARBA" id="ARBA00022842"/>
    </source>
</evidence>
<dbReference type="InterPro" id="IPR012340">
    <property type="entry name" value="NA-bd_OB-fold"/>
</dbReference>
<keyword evidence="3" id="KW-0132">Cell division</keyword>
<dbReference type="NCBIfam" id="NF006701">
    <property type="entry name" value="PRK09247.1"/>
    <property type="match status" value="1"/>
</dbReference>
<evidence type="ECO:0000256" key="13">
    <source>
        <dbReference type="ARBA" id="ARBA00034003"/>
    </source>
</evidence>
<evidence type="ECO:0000256" key="3">
    <source>
        <dbReference type="ARBA" id="ARBA00022618"/>
    </source>
</evidence>
<dbReference type="InterPro" id="IPR012310">
    <property type="entry name" value="DNA_ligase_ATP-dep_cent"/>
</dbReference>
<dbReference type="InterPro" id="IPR036599">
    <property type="entry name" value="DNA_ligase_N_sf"/>
</dbReference>
<dbReference type="RefSeq" id="WP_013629927.1">
    <property type="nucleotide sequence ID" value="NC_015174.1"/>
</dbReference>
<dbReference type="InterPro" id="IPR026333">
    <property type="entry name" value="ATP_dep_DNA_lig_pp_1105_fam"/>
</dbReference>
<keyword evidence="7" id="KW-0227">DNA damage</keyword>
<protein>
    <recommendedName>
        <fullName evidence="1">DNA ligase (ATP)</fullName>
        <ecNumber evidence="1">6.5.1.1</ecNumber>
    </recommendedName>
</protein>
<evidence type="ECO:0000313" key="15">
    <source>
        <dbReference type="EMBL" id="ADY61208.1"/>
    </source>
</evidence>
<evidence type="ECO:0000256" key="7">
    <source>
        <dbReference type="ARBA" id="ARBA00022763"/>
    </source>
</evidence>
<dbReference type="EMBL" id="CP002546">
    <property type="protein sequence ID" value="ADY61208.1"/>
    <property type="molecule type" value="Genomic_DNA"/>
</dbReference>
<evidence type="ECO:0000256" key="2">
    <source>
        <dbReference type="ARBA" id="ARBA00022598"/>
    </source>
</evidence>
<dbReference type="InterPro" id="IPR012308">
    <property type="entry name" value="DNA_ligase_ATP-dep_N"/>
</dbReference>
<keyword evidence="10" id="KW-0233">DNA recombination</keyword>
<dbReference type="GO" id="GO:0005524">
    <property type="term" value="F:ATP binding"/>
    <property type="evidence" value="ECO:0007669"/>
    <property type="project" value="UniProtKB-KW"/>
</dbReference>
<dbReference type="InterPro" id="IPR050191">
    <property type="entry name" value="ATP-dep_DNA_ligase"/>
</dbReference>
<keyword evidence="9" id="KW-0460">Magnesium</keyword>
<evidence type="ECO:0000256" key="11">
    <source>
        <dbReference type="ARBA" id="ARBA00023204"/>
    </source>
</evidence>
<dbReference type="eggNOG" id="COG1793">
    <property type="taxonomic scope" value="Bacteria"/>
</dbReference>
<keyword evidence="5" id="KW-0479">Metal-binding</keyword>
<dbReference type="SUPFAM" id="SSF50249">
    <property type="entry name" value="Nucleic acid-binding proteins"/>
    <property type="match status" value="1"/>
</dbReference>
<dbReference type="STRING" id="756272.Plabr_3611"/>
<dbReference type="GO" id="GO:0003910">
    <property type="term" value="F:DNA ligase (ATP) activity"/>
    <property type="evidence" value="ECO:0007669"/>
    <property type="project" value="UniProtKB-EC"/>
</dbReference>
<dbReference type="Pfam" id="PF04679">
    <property type="entry name" value="DNA_ligase_A_C"/>
    <property type="match status" value="1"/>
</dbReference>
<dbReference type="GO" id="GO:0003677">
    <property type="term" value="F:DNA binding"/>
    <property type="evidence" value="ECO:0007669"/>
    <property type="project" value="InterPro"/>
</dbReference>
<dbReference type="PROSITE" id="PS50160">
    <property type="entry name" value="DNA_LIGASE_A3"/>
    <property type="match status" value="1"/>
</dbReference>
<evidence type="ECO:0000256" key="12">
    <source>
        <dbReference type="ARBA" id="ARBA00023306"/>
    </source>
</evidence>
<name>F0SQ31_RUBBR</name>